<keyword evidence="2" id="KW-0812">Transmembrane</keyword>
<dbReference type="EMBL" id="JASBNA010000004">
    <property type="protein sequence ID" value="KAK7692159.1"/>
    <property type="molecule type" value="Genomic_DNA"/>
</dbReference>
<reference evidence="4 5" key="1">
    <citation type="submission" date="2022-09" db="EMBL/GenBank/DDBJ databases">
        <authorList>
            <person name="Palmer J.M."/>
        </authorList>
    </citation>
    <scope>NUCLEOTIDE SEQUENCE [LARGE SCALE GENOMIC DNA]</scope>
    <source>
        <strain evidence="4 5">DSM 7382</strain>
    </source>
</reference>
<protein>
    <recommendedName>
        <fullName evidence="3">Peptidase A1 domain-containing protein</fullName>
    </recommendedName>
</protein>
<evidence type="ECO:0000313" key="4">
    <source>
        <dbReference type="EMBL" id="KAK7692159.1"/>
    </source>
</evidence>
<evidence type="ECO:0000259" key="3">
    <source>
        <dbReference type="PROSITE" id="PS51767"/>
    </source>
</evidence>
<keyword evidence="2" id="KW-0472">Membrane</keyword>
<accession>A0AAW0GK16</accession>
<sequence>MGEAYAVPCDTKLNVSLAFGDMEYPIHPADLVTPAEMNNSEVVCIGAILSLTNGVGGIGDFQLGDVVMRNTYTLFDYGNWSRPGDTQPFVQLLNLTNADQAWSEFDSMQTKRIDEYFAANFNLSSFTHLDSETQTSTAMTSSAAISNIVSTTPLIQQASSVSMTSSSSRAAPSPTSKDLAAGALSHNEADNPGNLNDLIRNSYIVIGLVAFVLVFLIVVLVTSLVKKKVPRARTWENKEMAQPLNDQETFSGPSGRYSD</sequence>
<dbReference type="Proteomes" id="UP001385951">
    <property type="component" value="Unassembled WGS sequence"/>
</dbReference>
<evidence type="ECO:0000256" key="2">
    <source>
        <dbReference type="SAM" id="Phobius"/>
    </source>
</evidence>
<feature type="region of interest" description="Disordered" evidence="1">
    <location>
        <begin position="240"/>
        <end position="259"/>
    </location>
</feature>
<feature type="domain" description="Peptidase A1" evidence="3">
    <location>
        <begin position="1"/>
        <end position="86"/>
    </location>
</feature>
<gene>
    <name evidence="4" type="ORF">QCA50_003778</name>
</gene>
<dbReference type="AlphaFoldDB" id="A0AAW0GK16"/>
<feature type="transmembrane region" description="Helical" evidence="2">
    <location>
        <begin position="203"/>
        <end position="225"/>
    </location>
</feature>
<organism evidence="4 5">
    <name type="scientific">Cerrena zonata</name>
    <dbReference type="NCBI Taxonomy" id="2478898"/>
    <lineage>
        <taxon>Eukaryota</taxon>
        <taxon>Fungi</taxon>
        <taxon>Dikarya</taxon>
        <taxon>Basidiomycota</taxon>
        <taxon>Agaricomycotina</taxon>
        <taxon>Agaricomycetes</taxon>
        <taxon>Polyporales</taxon>
        <taxon>Cerrenaceae</taxon>
        <taxon>Cerrena</taxon>
    </lineage>
</organism>
<dbReference type="PROSITE" id="PS51767">
    <property type="entry name" value="PEPTIDASE_A1"/>
    <property type="match status" value="1"/>
</dbReference>
<evidence type="ECO:0000256" key="1">
    <source>
        <dbReference type="SAM" id="MobiDB-lite"/>
    </source>
</evidence>
<keyword evidence="2" id="KW-1133">Transmembrane helix</keyword>
<dbReference type="Gene3D" id="2.40.70.10">
    <property type="entry name" value="Acid Proteases"/>
    <property type="match status" value="1"/>
</dbReference>
<dbReference type="SUPFAM" id="SSF50630">
    <property type="entry name" value="Acid proteases"/>
    <property type="match status" value="1"/>
</dbReference>
<name>A0AAW0GK16_9APHY</name>
<dbReference type="InterPro" id="IPR033121">
    <property type="entry name" value="PEPTIDASE_A1"/>
</dbReference>
<dbReference type="InterPro" id="IPR021109">
    <property type="entry name" value="Peptidase_aspartic_dom_sf"/>
</dbReference>
<keyword evidence="5" id="KW-1185">Reference proteome</keyword>
<dbReference type="Pfam" id="PF00026">
    <property type="entry name" value="Asp"/>
    <property type="match status" value="1"/>
</dbReference>
<evidence type="ECO:0000313" key="5">
    <source>
        <dbReference type="Proteomes" id="UP001385951"/>
    </source>
</evidence>
<proteinExistence type="predicted"/>
<comment type="caution">
    <text evidence="4">The sequence shown here is derived from an EMBL/GenBank/DDBJ whole genome shotgun (WGS) entry which is preliminary data.</text>
</comment>